<comment type="caution">
    <text evidence="2">The sequence shown here is derived from an EMBL/GenBank/DDBJ whole genome shotgun (WGS) entry which is preliminary data.</text>
</comment>
<keyword evidence="3" id="KW-1185">Reference proteome</keyword>
<dbReference type="RefSeq" id="WP_123687920.1">
    <property type="nucleotide sequence ID" value="NZ_AP019700.1"/>
</dbReference>
<dbReference type="Gene3D" id="3.60.60.10">
    <property type="entry name" value="Penicillin V Acylase, Chain A"/>
    <property type="match status" value="1"/>
</dbReference>
<dbReference type="Pfam" id="PF03417">
    <property type="entry name" value="AAT"/>
    <property type="match status" value="1"/>
</dbReference>
<sequence>MLKDFVAAREDEPGQDWAARFRTGREAARRWYLGQGLAPPPSAAECRAAIARHMPELLAPYDQACALTAEDDLDRCILSHYRPPPMGDGCSQAVWLGDGGPALVRNYDFRLDLVSDRFESTSWFGREVIAKAQRPWGGCIDGMNADGLVASLTAGGSPAQGLGFAVILLLRYVLETCSRVDEAVTALCRIPVALSQNVTLLDRSGDHATVFLGPDRLPAVSRVPVCTNHQDTAASRQFDASTRSLARHDALMTALADPDMTLAALTARMLEPPLFSRRAASATAYTAVYRPTDGRVDYLWPGKRWTQRIGNFTPDAYTHDYGALEGV</sequence>
<dbReference type="GO" id="GO:0016787">
    <property type="term" value="F:hydrolase activity"/>
    <property type="evidence" value="ECO:0007669"/>
    <property type="project" value="UniProtKB-KW"/>
</dbReference>
<evidence type="ECO:0000313" key="2">
    <source>
        <dbReference type="EMBL" id="ROQ01121.1"/>
    </source>
</evidence>
<dbReference type="NCBIfam" id="NF040521">
    <property type="entry name" value="C45_proenzyme"/>
    <property type="match status" value="1"/>
</dbReference>
<dbReference type="InterPro" id="IPR005079">
    <property type="entry name" value="Peptidase_C45_hydrolase"/>
</dbReference>
<organism evidence="2 3">
    <name type="scientific">Stella humosa</name>
    <dbReference type="NCBI Taxonomy" id="94"/>
    <lineage>
        <taxon>Bacteria</taxon>
        <taxon>Pseudomonadati</taxon>
        <taxon>Pseudomonadota</taxon>
        <taxon>Alphaproteobacteria</taxon>
        <taxon>Rhodospirillales</taxon>
        <taxon>Stellaceae</taxon>
        <taxon>Stella</taxon>
    </lineage>
</organism>
<reference evidence="2 3" key="1">
    <citation type="submission" date="2018-11" db="EMBL/GenBank/DDBJ databases">
        <title>Genomic Encyclopedia of Type Strains, Phase IV (KMG-IV): sequencing the most valuable type-strain genomes for metagenomic binning, comparative biology and taxonomic classification.</title>
        <authorList>
            <person name="Goeker M."/>
        </authorList>
    </citation>
    <scope>NUCLEOTIDE SEQUENCE [LARGE SCALE GENOMIC DNA]</scope>
    <source>
        <strain evidence="2 3">DSM 5900</strain>
    </source>
</reference>
<dbReference type="SUPFAM" id="SSF56235">
    <property type="entry name" value="N-terminal nucleophile aminohydrolases (Ntn hydrolases)"/>
    <property type="match status" value="1"/>
</dbReference>
<dbReference type="AlphaFoldDB" id="A0A3N1MBK9"/>
<dbReference type="Proteomes" id="UP000278222">
    <property type="component" value="Unassembled WGS sequence"/>
</dbReference>
<dbReference type="EMBL" id="RJKX01000011">
    <property type="protein sequence ID" value="ROQ01121.1"/>
    <property type="molecule type" value="Genomic_DNA"/>
</dbReference>
<accession>A0A3N1MBK9</accession>
<proteinExistence type="predicted"/>
<name>A0A3N1MBK9_9PROT</name>
<feature type="domain" description="Peptidase C45 hydrolase" evidence="1">
    <location>
        <begin position="95"/>
        <end position="304"/>
    </location>
</feature>
<dbReference type="InterPro" id="IPR047794">
    <property type="entry name" value="C45_proenzyme-like"/>
</dbReference>
<evidence type="ECO:0000259" key="1">
    <source>
        <dbReference type="Pfam" id="PF03417"/>
    </source>
</evidence>
<dbReference type="OrthoDB" id="8617387at2"/>
<keyword evidence="2" id="KW-0378">Hydrolase</keyword>
<gene>
    <name evidence="2" type="ORF">EDC65_0297</name>
</gene>
<evidence type="ECO:0000313" key="3">
    <source>
        <dbReference type="Proteomes" id="UP000278222"/>
    </source>
</evidence>
<protein>
    <submittedName>
        <fullName evidence="2">Putative choloylglycine hydrolase</fullName>
    </submittedName>
</protein>
<dbReference type="InterPro" id="IPR029055">
    <property type="entry name" value="Ntn_hydrolases_N"/>
</dbReference>